<evidence type="ECO:0000313" key="2">
    <source>
        <dbReference type="EMBL" id="CCO21507.1"/>
    </source>
</evidence>
<dbReference type="AlphaFoldDB" id="S0DEB6"/>
<proteinExistence type="predicted"/>
<gene>
    <name evidence="2" type="ORF">BN138_695</name>
</gene>
<dbReference type="InterPro" id="IPR036388">
    <property type="entry name" value="WH-like_DNA-bd_sf"/>
</dbReference>
<dbReference type="InterPro" id="IPR000792">
    <property type="entry name" value="Tscrpt_reg_LuxR_C"/>
</dbReference>
<dbReference type="PRINTS" id="PR00038">
    <property type="entry name" value="HTHLUXR"/>
</dbReference>
<sequence length="232" mass="26565">MINILLKDNDQFYLQGITQLIVEVLTGKYQSSYRLLHGFTTENIKEADITVMALAHGERQLCVPELRDRTKGIVIGVLDKASRHQRVLPLCFSDCLFIERQLSIEEVSLRLNQRLDKYFSQTVEEKKQSCYGCIHQRLSPKQSLIMANMFYGKSIVQIAHELNVSDKTIFTHKYLVMKKFNLENDYELQRFMQVLARKSVNPSVFRDCLASIALCGSSSLPDSSTDSAFIEA</sequence>
<organism evidence="2">
    <name type="scientific">termite gut metagenome</name>
    <dbReference type="NCBI Taxonomy" id="433724"/>
    <lineage>
        <taxon>unclassified sequences</taxon>
        <taxon>metagenomes</taxon>
        <taxon>organismal metagenomes</taxon>
    </lineage>
</organism>
<dbReference type="EMBL" id="HF548308">
    <property type="protein sequence ID" value="CCO21507.1"/>
    <property type="molecule type" value="Genomic_DNA"/>
</dbReference>
<evidence type="ECO:0000259" key="1">
    <source>
        <dbReference type="PROSITE" id="PS50043"/>
    </source>
</evidence>
<reference evidence="2" key="2">
    <citation type="journal article" date="2013" name="Biotechnol. Biofuels">
        <title>Mining for hemicellulases in the fungus-growing termite Pseudacanthotermes militaris using functional metagenomics.</title>
        <authorList>
            <person name="Bastien G."/>
            <person name="Arnal G."/>
            <person name="Bozonnet S."/>
            <person name="Laguerre S."/>
            <person name="Ferreira F."/>
            <person name="Faure R."/>
            <person name="Henrissat B."/>
            <person name="Lefevre F."/>
            <person name="Robe P."/>
            <person name="Bouchez O."/>
            <person name="Noirot C."/>
            <person name="Dumon C."/>
            <person name="O'Donohue M."/>
        </authorList>
    </citation>
    <scope>NUCLEOTIDE SEQUENCE</scope>
</reference>
<dbReference type="PROSITE" id="PS50043">
    <property type="entry name" value="HTH_LUXR_2"/>
    <property type="match status" value="1"/>
</dbReference>
<dbReference type="InterPro" id="IPR016032">
    <property type="entry name" value="Sig_transdc_resp-reg_C-effctor"/>
</dbReference>
<feature type="domain" description="HTH luxR-type" evidence="1">
    <location>
        <begin position="131"/>
        <end position="196"/>
    </location>
</feature>
<dbReference type="GO" id="GO:0003677">
    <property type="term" value="F:DNA binding"/>
    <property type="evidence" value="ECO:0007669"/>
    <property type="project" value="InterPro"/>
</dbReference>
<reference evidence="2" key="1">
    <citation type="submission" date="2012-10" db="EMBL/GenBank/DDBJ databases">
        <authorList>
            <person name="Sandrine L."/>
        </authorList>
    </citation>
    <scope>NUCLEOTIDE SEQUENCE</scope>
</reference>
<accession>S0DEB6</accession>
<dbReference type="Pfam" id="PF00196">
    <property type="entry name" value="GerE"/>
    <property type="match status" value="1"/>
</dbReference>
<protein>
    <submittedName>
        <fullName evidence="2">Putative transcriptional regulator</fullName>
    </submittedName>
</protein>
<dbReference type="SMART" id="SM00421">
    <property type="entry name" value="HTH_LUXR"/>
    <property type="match status" value="1"/>
</dbReference>
<dbReference type="GO" id="GO:0006355">
    <property type="term" value="P:regulation of DNA-templated transcription"/>
    <property type="evidence" value="ECO:0007669"/>
    <property type="project" value="InterPro"/>
</dbReference>
<dbReference type="SUPFAM" id="SSF46894">
    <property type="entry name" value="C-terminal effector domain of the bipartite response regulators"/>
    <property type="match status" value="1"/>
</dbReference>
<dbReference type="Gene3D" id="1.10.10.10">
    <property type="entry name" value="Winged helix-like DNA-binding domain superfamily/Winged helix DNA-binding domain"/>
    <property type="match status" value="1"/>
</dbReference>
<name>S0DEB6_9ZZZZ</name>